<dbReference type="Gene3D" id="1.25.40.10">
    <property type="entry name" value="Tetratricopeptide repeat domain"/>
    <property type="match status" value="1"/>
</dbReference>
<dbReference type="EMBL" id="CP000112">
    <property type="protein sequence ID" value="ABB38772.1"/>
    <property type="molecule type" value="Genomic_DNA"/>
</dbReference>
<dbReference type="AlphaFoldDB" id="Q30ZX4"/>
<organism evidence="3 4">
    <name type="scientific">Oleidesulfovibrio alaskensis (strain ATCC BAA-1058 / DSM 17464 / G20)</name>
    <name type="common">Desulfovibrio alaskensis</name>
    <dbReference type="NCBI Taxonomy" id="207559"/>
    <lineage>
        <taxon>Bacteria</taxon>
        <taxon>Pseudomonadati</taxon>
        <taxon>Thermodesulfobacteriota</taxon>
        <taxon>Desulfovibrionia</taxon>
        <taxon>Desulfovibrionales</taxon>
        <taxon>Desulfovibrionaceae</taxon>
        <taxon>Oleidesulfovibrio</taxon>
    </lineage>
</organism>
<evidence type="ECO:0000256" key="1">
    <source>
        <dbReference type="PROSITE-ProRule" id="PRU00339"/>
    </source>
</evidence>
<proteinExistence type="predicted"/>
<dbReference type="KEGG" id="dde:Dde_1975"/>
<dbReference type="eggNOG" id="COG2956">
    <property type="taxonomic scope" value="Bacteria"/>
</dbReference>
<name>Q30ZX4_OLEA2</name>
<keyword evidence="1" id="KW-0802">TPR repeat</keyword>
<keyword evidence="4" id="KW-1185">Reference proteome</keyword>
<evidence type="ECO:0000313" key="4">
    <source>
        <dbReference type="Proteomes" id="UP000002710"/>
    </source>
</evidence>
<dbReference type="InterPro" id="IPR011990">
    <property type="entry name" value="TPR-like_helical_dom_sf"/>
</dbReference>
<dbReference type="HOGENOM" id="CLU_721061_0_0_7"/>
<gene>
    <name evidence="3" type="ordered locus">Dde_1975</name>
</gene>
<protein>
    <submittedName>
        <fullName evidence="3">Tetratricopeptide TPR_4</fullName>
    </submittedName>
</protein>
<dbReference type="SUPFAM" id="SSF48452">
    <property type="entry name" value="TPR-like"/>
    <property type="match status" value="1"/>
</dbReference>
<dbReference type="Proteomes" id="UP000002710">
    <property type="component" value="Chromosome"/>
</dbReference>
<feature type="repeat" description="TPR" evidence="1">
    <location>
        <begin position="96"/>
        <end position="129"/>
    </location>
</feature>
<feature type="region of interest" description="Disordered" evidence="2">
    <location>
        <begin position="20"/>
        <end position="39"/>
    </location>
</feature>
<dbReference type="STRING" id="207559.Dde_1975"/>
<accession>Q30ZX4</accession>
<dbReference type="InterPro" id="IPR019734">
    <property type="entry name" value="TPR_rpt"/>
</dbReference>
<sequence length="379" mass="43126">MSFLSRFKLPRIKLPDFLSSPGDRNILTPPQGEDPGERDRRAAISALSRAVRNDPDSVEIYLALGNLYRAQGDIERAVQLRSTLIARPSLEDRLKARVYFELGHDYKRGGFIDRALQAFEQARRLSGESDEITRDTARLHAESGNFLQAATLFGRLGMRIPQAHYLVRHAQEVMQSHGEAEARKFLSKALKANQSSIEARQELIGLAARNEDWRATRKRLDEALKTVPADLRFLLLENLLQLSPSGSSTATRTEDFRVQLCKAVLPVLEAQSPDLLLQYYGALYLLRCNNTETANAWLAKTMVLSPDFWAARLALLDIAMKEQQLSPVFKSQLEFFIEQAHHVKKFVCRACGLHRKTTFYRCPRCRSWHSIAFRTSLQD</sequence>
<dbReference type="PROSITE" id="PS50005">
    <property type="entry name" value="TPR"/>
    <property type="match status" value="1"/>
</dbReference>
<dbReference type="RefSeq" id="WP_011367882.1">
    <property type="nucleotide sequence ID" value="NC_007519.1"/>
</dbReference>
<evidence type="ECO:0000313" key="3">
    <source>
        <dbReference type="EMBL" id="ABB38772.1"/>
    </source>
</evidence>
<dbReference type="Pfam" id="PF13432">
    <property type="entry name" value="TPR_16"/>
    <property type="match status" value="2"/>
</dbReference>
<evidence type="ECO:0000256" key="2">
    <source>
        <dbReference type="SAM" id="MobiDB-lite"/>
    </source>
</evidence>
<reference evidence="3 4" key="1">
    <citation type="journal article" date="2011" name="J. Bacteriol.">
        <title>Complete genome sequence and updated annotation of Desulfovibrio alaskensis G20.</title>
        <authorList>
            <person name="Hauser L.J."/>
            <person name="Land M.L."/>
            <person name="Brown S.D."/>
            <person name="Larimer F."/>
            <person name="Keller K.L."/>
            <person name="Rapp-Giles B.J."/>
            <person name="Price M.N."/>
            <person name="Lin M."/>
            <person name="Bruce D.C."/>
            <person name="Detter J.C."/>
            <person name="Tapia R."/>
            <person name="Han C.S."/>
            <person name="Goodwin L.A."/>
            <person name="Cheng J.F."/>
            <person name="Pitluck S."/>
            <person name="Copeland A."/>
            <person name="Lucas S."/>
            <person name="Nolan M."/>
            <person name="Lapidus A.L."/>
            <person name="Palumbo A.V."/>
            <person name="Wall J.D."/>
        </authorList>
    </citation>
    <scope>NUCLEOTIDE SEQUENCE [LARGE SCALE GENOMIC DNA]</scope>
    <source>
        <strain evidence="4">ATCC BAA 1058 / DSM 17464 / G20</strain>
    </source>
</reference>